<dbReference type="InterPro" id="IPR000587">
    <property type="entry name" value="Creatinase_N"/>
</dbReference>
<evidence type="ECO:0000259" key="9">
    <source>
        <dbReference type="Pfam" id="PF01321"/>
    </source>
</evidence>
<dbReference type="InterPro" id="IPR001131">
    <property type="entry name" value="Peptidase_M24B_aminopep-P_CS"/>
</dbReference>
<dbReference type="CDD" id="cd01085">
    <property type="entry name" value="APP"/>
    <property type="match status" value="1"/>
</dbReference>
<proteinExistence type="inferred from homology"/>
<gene>
    <name evidence="10" type="ORF">HYC85_002501</name>
</gene>
<protein>
    <recommendedName>
        <fullName evidence="12">Xaa-Pro aminopeptidase P</fullName>
    </recommendedName>
</protein>
<evidence type="ECO:0000256" key="1">
    <source>
        <dbReference type="ARBA" id="ARBA00001936"/>
    </source>
</evidence>
<evidence type="ECO:0000256" key="2">
    <source>
        <dbReference type="ARBA" id="ARBA00008766"/>
    </source>
</evidence>
<evidence type="ECO:0000256" key="3">
    <source>
        <dbReference type="ARBA" id="ARBA00022723"/>
    </source>
</evidence>
<evidence type="ECO:0000256" key="6">
    <source>
        <dbReference type="RuleBase" id="RU000590"/>
    </source>
</evidence>
<dbReference type="GO" id="GO:0005737">
    <property type="term" value="C:cytoplasm"/>
    <property type="evidence" value="ECO:0007669"/>
    <property type="project" value="UniProtKB-ARBA"/>
</dbReference>
<keyword evidence="3 6" id="KW-0479">Metal-binding</keyword>
<dbReference type="InterPro" id="IPR033740">
    <property type="entry name" value="Pept_M24B"/>
</dbReference>
<keyword evidence="4" id="KW-0378">Hydrolase</keyword>
<dbReference type="PROSITE" id="PS00491">
    <property type="entry name" value="PROLINE_PEPTIDASE"/>
    <property type="match status" value="1"/>
</dbReference>
<keyword evidence="5" id="KW-0464">Manganese</keyword>
<keyword evidence="11" id="KW-1185">Reference proteome</keyword>
<feature type="domain" description="Peptidase M24" evidence="8">
    <location>
        <begin position="284"/>
        <end position="488"/>
    </location>
</feature>
<dbReference type="InterPro" id="IPR000994">
    <property type="entry name" value="Pept_M24"/>
</dbReference>
<dbReference type="GO" id="GO:0070006">
    <property type="term" value="F:metalloaminopeptidase activity"/>
    <property type="evidence" value="ECO:0007669"/>
    <property type="project" value="InterPro"/>
</dbReference>
<dbReference type="Pfam" id="PF00557">
    <property type="entry name" value="Peptidase_M24"/>
    <property type="match status" value="1"/>
</dbReference>
<dbReference type="Proteomes" id="UP000593564">
    <property type="component" value="Unassembled WGS sequence"/>
</dbReference>
<dbReference type="GO" id="GO:0046872">
    <property type="term" value="F:metal ion binding"/>
    <property type="evidence" value="ECO:0007669"/>
    <property type="project" value="UniProtKB-KW"/>
</dbReference>
<evidence type="ECO:0000313" key="11">
    <source>
        <dbReference type="Proteomes" id="UP000593564"/>
    </source>
</evidence>
<dbReference type="PANTHER" id="PTHR43763:SF12">
    <property type="entry name" value="AMINOPEPTIDASE P1"/>
    <property type="match status" value="1"/>
</dbReference>
<evidence type="ECO:0008006" key="12">
    <source>
        <dbReference type="Google" id="ProtNLM"/>
    </source>
</evidence>
<reference evidence="11" key="1">
    <citation type="journal article" date="2020" name="Nat. Commun.">
        <title>Genome assembly of wild tea tree DASZ reveals pedigree and selection history of tea varieties.</title>
        <authorList>
            <person name="Zhang W."/>
            <person name="Zhang Y."/>
            <person name="Qiu H."/>
            <person name="Guo Y."/>
            <person name="Wan H."/>
            <person name="Zhang X."/>
            <person name="Scossa F."/>
            <person name="Alseekh S."/>
            <person name="Zhang Q."/>
            <person name="Wang P."/>
            <person name="Xu L."/>
            <person name="Schmidt M.H."/>
            <person name="Jia X."/>
            <person name="Li D."/>
            <person name="Zhu A."/>
            <person name="Guo F."/>
            <person name="Chen W."/>
            <person name="Ni D."/>
            <person name="Usadel B."/>
            <person name="Fernie A.R."/>
            <person name="Wen W."/>
        </authorList>
    </citation>
    <scope>NUCLEOTIDE SEQUENCE [LARGE SCALE GENOMIC DNA]</scope>
    <source>
        <strain evidence="11">cv. G240</strain>
    </source>
</reference>
<dbReference type="FunFam" id="3.90.230.10:FF:000007">
    <property type="entry name" value="Xaa-Pro aminopeptidase P"/>
    <property type="match status" value="1"/>
</dbReference>
<evidence type="ECO:0000259" key="8">
    <source>
        <dbReference type="Pfam" id="PF00557"/>
    </source>
</evidence>
<feature type="region of interest" description="Disordered" evidence="7">
    <location>
        <begin position="227"/>
        <end position="250"/>
    </location>
</feature>
<evidence type="ECO:0000256" key="5">
    <source>
        <dbReference type="ARBA" id="ARBA00023211"/>
    </source>
</evidence>
<evidence type="ECO:0000256" key="7">
    <source>
        <dbReference type="SAM" id="MobiDB-lite"/>
    </source>
</evidence>
<accession>A0A7J7I8I1</accession>
<evidence type="ECO:0000256" key="4">
    <source>
        <dbReference type="ARBA" id="ARBA00022801"/>
    </source>
</evidence>
<comment type="cofactor">
    <cofactor evidence="1">
        <name>Mn(2+)</name>
        <dbReference type="ChEBI" id="CHEBI:29035"/>
    </cofactor>
</comment>
<dbReference type="InterPro" id="IPR050422">
    <property type="entry name" value="X-Pro_aminopeptidase_P"/>
</dbReference>
<dbReference type="FunFam" id="3.40.350.10:FF:000003">
    <property type="entry name" value="Xaa-pro aminopeptidase P"/>
    <property type="match status" value="1"/>
</dbReference>
<name>A0A7J7I8I1_CAMSI</name>
<dbReference type="PANTHER" id="PTHR43763">
    <property type="entry name" value="XAA-PRO AMINOPEPTIDASE 1"/>
    <property type="match status" value="1"/>
</dbReference>
<dbReference type="SUPFAM" id="SSF55920">
    <property type="entry name" value="Creatinase/aminopeptidase"/>
    <property type="match status" value="1"/>
</dbReference>
<organism evidence="10 11">
    <name type="scientific">Camellia sinensis</name>
    <name type="common">Tea plant</name>
    <name type="synonym">Thea sinensis</name>
    <dbReference type="NCBI Taxonomy" id="4442"/>
    <lineage>
        <taxon>Eukaryota</taxon>
        <taxon>Viridiplantae</taxon>
        <taxon>Streptophyta</taxon>
        <taxon>Embryophyta</taxon>
        <taxon>Tracheophyta</taxon>
        <taxon>Spermatophyta</taxon>
        <taxon>Magnoliopsida</taxon>
        <taxon>eudicotyledons</taxon>
        <taxon>Gunneridae</taxon>
        <taxon>Pentapetalae</taxon>
        <taxon>asterids</taxon>
        <taxon>Ericales</taxon>
        <taxon>Theaceae</taxon>
        <taxon>Camellia</taxon>
    </lineage>
</organism>
<reference evidence="10 11" key="2">
    <citation type="submission" date="2020-07" db="EMBL/GenBank/DDBJ databases">
        <title>Genome assembly of wild tea tree DASZ reveals pedigree and selection history of tea varieties.</title>
        <authorList>
            <person name="Zhang W."/>
        </authorList>
    </citation>
    <scope>NUCLEOTIDE SEQUENCE [LARGE SCALE GENOMIC DNA]</scope>
    <source>
        <strain evidence="11">cv. G240</strain>
        <tissue evidence="10">Leaf</tissue>
    </source>
</reference>
<evidence type="ECO:0000313" key="10">
    <source>
        <dbReference type="EMBL" id="KAF5961292.1"/>
    </source>
</evidence>
<dbReference type="InterPro" id="IPR036005">
    <property type="entry name" value="Creatinase/aminopeptidase-like"/>
</dbReference>
<comment type="similarity">
    <text evidence="2 6">Belongs to the peptidase M24B family.</text>
</comment>
<dbReference type="Gene3D" id="3.40.350.10">
    <property type="entry name" value="Creatinase/prolidase N-terminal domain"/>
    <property type="match status" value="2"/>
</dbReference>
<dbReference type="SUPFAM" id="SSF53092">
    <property type="entry name" value="Creatinase/prolidase N-terminal domain"/>
    <property type="match status" value="1"/>
</dbReference>
<feature type="domain" description="Creatinase N-terminal" evidence="9">
    <location>
        <begin position="6"/>
        <end position="138"/>
    </location>
</feature>
<dbReference type="Gene3D" id="3.90.230.10">
    <property type="entry name" value="Creatinase/methionine aminopeptidase superfamily"/>
    <property type="match status" value="1"/>
</dbReference>
<comment type="caution">
    <text evidence="10">The sequence shown here is derived from an EMBL/GenBank/DDBJ whole genome shotgun (WGS) entry which is preliminary data.</text>
</comment>
<dbReference type="Pfam" id="PF01321">
    <property type="entry name" value="Creatinase_N"/>
    <property type="match status" value="1"/>
</dbReference>
<dbReference type="Pfam" id="PF16189">
    <property type="entry name" value="Creatinase_N_2"/>
    <property type="match status" value="1"/>
</dbReference>
<dbReference type="InterPro" id="IPR029149">
    <property type="entry name" value="Creatin/AminoP/Spt16_N"/>
</dbReference>
<dbReference type="AlphaFoldDB" id="A0A7J7I8I1"/>
<sequence>MADTLAALRSLMSSHSPPLDALVVPSEDYHQSEYVSDRDKRREFVSGFTGSAGLALITMNQALLWTDGRYFLQAAQELSDQWKLMRMGGDSTVDVWMADNLPKEAAVGIDLWCVSVDTAQKWEYAFCKKQQKLVQTSTNLVDKVWKNQPPVEINPVNVHPLEFAGRSVANKVKDLREKLKQEEARAIIITALDEVNSYLKQNGIEVRDYAVVSSDVVLLASNQLRSSSSANETPSDVPKDMETENGTSEAEDKTHNLIWIDSGSCCFALYSKLNSDQNPVELDGLKKAHIRDGAAVVQYLFWLDKQLTEVSASDKLEGFRASKEHFRGLSFPTISSVGPNAAIIHYEPDPKTCSELDADSIYLFDSGAQYLDGTTDITRTVHFGKPTAHEKACYTVVLKGHIALGNACFPNGTNGHALDILARIPLWKDGLDYRHGTGHGIGSYLNVHEEPGYYEDGNFGIRLGNVLAVIEAGTKFNFGDKGYLSFEHITWAPYQQKLIDLSLLMPEEVDWLNSYHSKCRDVLASYMNESEMAWLKKATELICA</sequence>
<dbReference type="EMBL" id="JACBKZ010000001">
    <property type="protein sequence ID" value="KAF5961292.1"/>
    <property type="molecule type" value="Genomic_DNA"/>
</dbReference>